<evidence type="ECO:0000313" key="1">
    <source>
        <dbReference type="EMBL" id="SHI17504.1"/>
    </source>
</evidence>
<reference evidence="1 2" key="1">
    <citation type="submission" date="2016-11" db="EMBL/GenBank/DDBJ databases">
        <authorList>
            <person name="Jaros S."/>
            <person name="Januszkiewicz K."/>
            <person name="Wedrychowicz H."/>
        </authorList>
    </citation>
    <scope>NUCLEOTIDE SEQUENCE [LARGE SCALE GENOMIC DNA]</scope>
    <source>
        <strain evidence="1 2">DSM 6191</strain>
    </source>
</reference>
<sequence>MIGSKEIIIDDNYITFSNQKRKFKLTEFDKYKKELKGKLKVVLINTRMEVIKVMLNKNETIEKVIDENFYNPKDKLFHYIKNKKSNDLILYSIDKPMILDKLMDSGRIIAIKPYEFMLLKKYSPKKNILFKPYASKEKNNKKIIIHSDFGRLFLLAIDEDELVYSKNINLNEFRELNNYIKLSKTKMLKEKEDKIEFKFGNLEKGYLDKVLAMEEVEVRSEEV</sequence>
<organism evidence="1 2">
    <name type="scientific">Clostridium intestinale DSM 6191</name>
    <dbReference type="NCBI Taxonomy" id="1121320"/>
    <lineage>
        <taxon>Bacteria</taxon>
        <taxon>Bacillati</taxon>
        <taxon>Bacillota</taxon>
        <taxon>Clostridia</taxon>
        <taxon>Eubacteriales</taxon>
        <taxon>Clostridiaceae</taxon>
        <taxon>Clostridium</taxon>
    </lineage>
</organism>
<evidence type="ECO:0000313" key="2">
    <source>
        <dbReference type="Proteomes" id="UP000184241"/>
    </source>
</evidence>
<proteinExistence type="predicted"/>
<name>A0A1M5Z000_9CLOT</name>
<dbReference type="Proteomes" id="UP000184241">
    <property type="component" value="Unassembled WGS sequence"/>
</dbReference>
<dbReference type="RefSeq" id="WP_073019748.1">
    <property type="nucleotide sequence ID" value="NZ_FQXU01000007.1"/>
</dbReference>
<dbReference type="AlphaFoldDB" id="A0A1M5Z000"/>
<protein>
    <submittedName>
        <fullName evidence="1">Uncharacterized protein</fullName>
    </submittedName>
</protein>
<accession>A0A1M5Z000</accession>
<gene>
    <name evidence="1" type="ORF">SAMN02745941_02392</name>
</gene>
<dbReference type="EMBL" id="FQXU01000007">
    <property type="protein sequence ID" value="SHI17504.1"/>
    <property type="molecule type" value="Genomic_DNA"/>
</dbReference>